<dbReference type="RefSeq" id="WP_281268845.1">
    <property type="nucleotide sequence ID" value="NZ_CP031088.1"/>
</dbReference>
<reference evidence="3" key="1">
    <citation type="submission" date="2018-07" db="EMBL/GenBank/DDBJ databases">
        <title>Complete Genome Sequence of Spiroplasma phoeniceum.</title>
        <authorList>
            <person name="Davis R.E."/>
            <person name="Shao J.Y."/>
            <person name="Zhao Y."/>
            <person name="Silver A."/>
            <person name="Stump z."/>
            <person name="Gasparich G."/>
        </authorList>
    </citation>
    <scope>NUCLEOTIDE SEQUENCE [LARGE SCALE GENOMIC DNA]</scope>
    <source>
        <strain evidence="3">P40</strain>
    </source>
</reference>
<feature type="domain" description="PvuRts1 I-like SET and RING associated" evidence="1">
    <location>
        <begin position="1"/>
        <end position="78"/>
    </location>
</feature>
<proteinExistence type="predicted"/>
<gene>
    <name evidence="2" type="ORF">SDAV_00816</name>
</gene>
<evidence type="ECO:0000313" key="2">
    <source>
        <dbReference type="EMBL" id="AXF95799.1"/>
    </source>
</evidence>
<accession>A0A345DNL1</accession>
<keyword evidence="3" id="KW-1185">Reference proteome</keyword>
<dbReference type="KEGG" id="sphh:SDAV_00816"/>
<protein>
    <recommendedName>
        <fullName evidence="1">PvuRts1 I-like SET and RING associated domain-containing protein</fullName>
    </recommendedName>
</protein>
<organism evidence="2 3">
    <name type="scientific">Spiroplasma phoeniceum P40</name>
    <dbReference type="NCBI Taxonomy" id="1276259"/>
    <lineage>
        <taxon>Bacteria</taxon>
        <taxon>Bacillati</taxon>
        <taxon>Mycoplasmatota</taxon>
        <taxon>Mollicutes</taxon>
        <taxon>Entomoplasmatales</taxon>
        <taxon>Spiroplasmataceae</taxon>
        <taxon>Spiroplasma</taxon>
    </lineage>
</organism>
<evidence type="ECO:0000259" key="1">
    <source>
        <dbReference type="Pfam" id="PF18491"/>
    </source>
</evidence>
<dbReference type="Pfam" id="PF18491">
    <property type="entry name" value="SRA"/>
    <property type="match status" value="1"/>
</dbReference>
<evidence type="ECO:0000313" key="3">
    <source>
        <dbReference type="Proteomes" id="UP000253689"/>
    </source>
</evidence>
<name>A0A345DNL1_9MOLU</name>
<dbReference type="AlphaFoldDB" id="A0A345DNL1"/>
<sequence>MSDDWNYIYYFNDTNDKTKQQKLGEKQLERQTQLITFTKLNEKELGIGYNFVGVFTFIGFLDKDYKTMIYQKTKNSYQLK</sequence>
<dbReference type="InterPro" id="IPR040674">
    <property type="entry name" value="PvuRts1I-like_SRA"/>
</dbReference>
<dbReference type="Proteomes" id="UP000253689">
    <property type="component" value="Chromosome"/>
</dbReference>
<dbReference type="EMBL" id="CP031088">
    <property type="protein sequence ID" value="AXF95799.1"/>
    <property type="molecule type" value="Genomic_DNA"/>
</dbReference>